<accession>A0A3A8KS64</accession>
<evidence type="ECO:0000313" key="2">
    <source>
        <dbReference type="Proteomes" id="UP000268313"/>
    </source>
</evidence>
<dbReference type="EMBL" id="RAWE01000006">
    <property type="protein sequence ID" value="RKH07091.1"/>
    <property type="molecule type" value="Genomic_DNA"/>
</dbReference>
<proteinExistence type="predicted"/>
<protein>
    <submittedName>
        <fullName evidence="1">Uncharacterized protein</fullName>
    </submittedName>
</protein>
<gene>
    <name evidence="1" type="ORF">D7X32_03200</name>
</gene>
<dbReference type="AlphaFoldDB" id="A0A3A8KS64"/>
<sequence length="108" mass="11947">MTEAKKTDIQAHLMDLGRGLLEQAVAVQRSALESSRQLVEGEGVARSLREHHEEWLRKSLEALAPLYALEQSAREQVLKAQTRLFELADDTLRGLTLPGMARGGPGSR</sequence>
<organism evidence="1 2">
    <name type="scientific">Corallococcus carmarthensis</name>
    <dbReference type="NCBI Taxonomy" id="2316728"/>
    <lineage>
        <taxon>Bacteria</taxon>
        <taxon>Pseudomonadati</taxon>
        <taxon>Myxococcota</taxon>
        <taxon>Myxococcia</taxon>
        <taxon>Myxococcales</taxon>
        <taxon>Cystobacterineae</taxon>
        <taxon>Myxococcaceae</taxon>
        <taxon>Corallococcus</taxon>
    </lineage>
</organism>
<evidence type="ECO:0000313" key="1">
    <source>
        <dbReference type="EMBL" id="RKH07091.1"/>
    </source>
</evidence>
<dbReference type="OrthoDB" id="9835679at2"/>
<reference evidence="2" key="1">
    <citation type="submission" date="2018-09" db="EMBL/GenBank/DDBJ databases">
        <authorList>
            <person name="Livingstone P.G."/>
            <person name="Whitworth D.E."/>
        </authorList>
    </citation>
    <scope>NUCLEOTIDE SEQUENCE [LARGE SCALE GENOMIC DNA]</scope>
    <source>
        <strain evidence="2">CA043D</strain>
    </source>
</reference>
<dbReference type="Proteomes" id="UP000268313">
    <property type="component" value="Unassembled WGS sequence"/>
</dbReference>
<comment type="caution">
    <text evidence="1">The sequence shown here is derived from an EMBL/GenBank/DDBJ whole genome shotgun (WGS) entry which is preliminary data.</text>
</comment>
<keyword evidence="2" id="KW-1185">Reference proteome</keyword>
<dbReference type="RefSeq" id="WP_120601004.1">
    <property type="nucleotide sequence ID" value="NZ_RAWE01000006.1"/>
</dbReference>
<name>A0A3A8KS64_9BACT</name>